<dbReference type="Pfam" id="PF17181">
    <property type="entry name" value="EPF"/>
    <property type="match status" value="1"/>
</dbReference>
<keyword evidence="3" id="KW-1185">Reference proteome</keyword>
<sequence length="133" mass="14685">MTCWAFMIMSSLNPIRNSTITILLVTTIIVTFLLHHLLCPVSCFIPPQHAIHPSDPLYEKNRLGSVPPTCHNKCNQCHPCMAVQVPSLGSHDRVHPASLSPSAAMQGFFLQGNSIDWSLKSCSEFVKTCNVIL</sequence>
<evidence type="ECO:0008006" key="4">
    <source>
        <dbReference type="Google" id="ProtNLM"/>
    </source>
</evidence>
<gene>
    <name evidence="2" type="ORF">AYBTSS11_LOCUS2023</name>
</gene>
<evidence type="ECO:0000313" key="2">
    <source>
        <dbReference type="EMBL" id="CAJ1855285.1"/>
    </source>
</evidence>
<name>A0AA86RVU5_9FABA</name>
<organism evidence="2 3">
    <name type="scientific">Sphenostylis stenocarpa</name>
    <dbReference type="NCBI Taxonomy" id="92480"/>
    <lineage>
        <taxon>Eukaryota</taxon>
        <taxon>Viridiplantae</taxon>
        <taxon>Streptophyta</taxon>
        <taxon>Embryophyta</taxon>
        <taxon>Tracheophyta</taxon>
        <taxon>Spermatophyta</taxon>
        <taxon>Magnoliopsida</taxon>
        <taxon>eudicotyledons</taxon>
        <taxon>Gunneridae</taxon>
        <taxon>Pentapetalae</taxon>
        <taxon>rosids</taxon>
        <taxon>fabids</taxon>
        <taxon>Fabales</taxon>
        <taxon>Fabaceae</taxon>
        <taxon>Papilionoideae</taxon>
        <taxon>50 kb inversion clade</taxon>
        <taxon>NPAAA clade</taxon>
        <taxon>indigoferoid/millettioid clade</taxon>
        <taxon>Phaseoleae</taxon>
        <taxon>Sphenostylis</taxon>
    </lineage>
</organism>
<keyword evidence="1" id="KW-1133">Transmembrane helix</keyword>
<dbReference type="EMBL" id="OY731398">
    <property type="protein sequence ID" value="CAJ1855285.1"/>
    <property type="molecule type" value="Genomic_DNA"/>
</dbReference>
<proteinExistence type="predicted"/>
<dbReference type="Gramene" id="rna-AYBTSS11_LOCUS2023">
    <property type="protein sequence ID" value="CAJ1855285.1"/>
    <property type="gene ID" value="gene-AYBTSS11_LOCUS2023"/>
</dbReference>
<reference evidence="2" key="1">
    <citation type="submission" date="2023-10" db="EMBL/GenBank/DDBJ databases">
        <authorList>
            <person name="Domelevo Entfellner J.-B."/>
        </authorList>
    </citation>
    <scope>NUCLEOTIDE SEQUENCE</scope>
</reference>
<dbReference type="AlphaFoldDB" id="A0AA86RVU5"/>
<protein>
    <recommendedName>
        <fullName evidence="4">Epidermal patterning factor-like protein</fullName>
    </recommendedName>
</protein>
<evidence type="ECO:0000313" key="3">
    <source>
        <dbReference type="Proteomes" id="UP001189624"/>
    </source>
</evidence>
<dbReference type="Proteomes" id="UP001189624">
    <property type="component" value="Chromosome 1"/>
</dbReference>
<feature type="transmembrane region" description="Helical" evidence="1">
    <location>
        <begin position="20"/>
        <end position="38"/>
    </location>
</feature>
<keyword evidence="1" id="KW-0812">Transmembrane</keyword>
<accession>A0AA86RVU5</accession>
<keyword evidence="1" id="KW-0472">Membrane</keyword>
<evidence type="ECO:0000256" key="1">
    <source>
        <dbReference type="SAM" id="Phobius"/>
    </source>
</evidence>